<feature type="transmembrane region" description="Helical" evidence="1">
    <location>
        <begin position="385"/>
        <end position="406"/>
    </location>
</feature>
<dbReference type="Proteomes" id="UP000612585">
    <property type="component" value="Unassembled WGS sequence"/>
</dbReference>
<evidence type="ECO:0000313" key="3">
    <source>
        <dbReference type="Proteomes" id="UP000612585"/>
    </source>
</evidence>
<keyword evidence="1" id="KW-0472">Membrane</keyword>
<protein>
    <submittedName>
        <fullName evidence="2">Uncharacterized protein</fullName>
    </submittedName>
</protein>
<organism evidence="2 3">
    <name type="scientific">Virgisporangium aurantiacum</name>
    <dbReference type="NCBI Taxonomy" id="175570"/>
    <lineage>
        <taxon>Bacteria</taxon>
        <taxon>Bacillati</taxon>
        <taxon>Actinomycetota</taxon>
        <taxon>Actinomycetes</taxon>
        <taxon>Micromonosporales</taxon>
        <taxon>Micromonosporaceae</taxon>
        <taxon>Virgisporangium</taxon>
    </lineage>
</organism>
<evidence type="ECO:0000256" key="1">
    <source>
        <dbReference type="SAM" id="Phobius"/>
    </source>
</evidence>
<proteinExistence type="predicted"/>
<gene>
    <name evidence="2" type="ORF">Vau01_084750</name>
</gene>
<accession>A0A8J3ZBJ5</accession>
<keyword evidence="3" id="KW-1185">Reference proteome</keyword>
<sequence length="426" mass="45236">MVASPASIGGVRRVGAVIGVLVTVMSVGGMVRLAAPAVSAQSGVRAQLAFIRDALGGGAAEDAQRSFPEGYFFLHALYGLTWVDVGRREPVGQRAEALREARWALDRLDTPQGRAPFSATLTPSYGIFYAGWTNWLRGGVLSLQPADRRDAREAERFAADSAGIGRAFDAAGTPYLEAYPGQAWPVDSTVAMASLRLHDVLLPARFGATADRWLAGVRSRLDPATGLLPHRVDPGTGAPAEVARGTSQSMITRFLFEIDPAFGRAQYLRFRDLFVTRPLGLGPAVREFPLGTDGAGDVDSGPLVFGASLSATVVTIGAARVQGDLGLATALAGYGDLVGFPASTPWTRRYGFGLVPVGDAFIVWSKASSGWVGRPAEAPPRALPLWWPVPLVLVLATLGLAPWLGWARRVRSRLGLGSWLGRARRA</sequence>
<comment type="caution">
    <text evidence="2">The sequence shown here is derived from an EMBL/GenBank/DDBJ whole genome shotgun (WGS) entry which is preliminary data.</text>
</comment>
<reference evidence="2" key="1">
    <citation type="submission" date="2021-01" db="EMBL/GenBank/DDBJ databases">
        <title>Whole genome shotgun sequence of Virgisporangium aurantiacum NBRC 16421.</title>
        <authorList>
            <person name="Komaki H."/>
            <person name="Tamura T."/>
        </authorList>
    </citation>
    <scope>NUCLEOTIDE SEQUENCE</scope>
    <source>
        <strain evidence="2">NBRC 16421</strain>
    </source>
</reference>
<evidence type="ECO:0000313" key="2">
    <source>
        <dbReference type="EMBL" id="GIJ60959.1"/>
    </source>
</evidence>
<keyword evidence="1" id="KW-1133">Transmembrane helix</keyword>
<dbReference type="AlphaFoldDB" id="A0A8J3ZBJ5"/>
<dbReference type="EMBL" id="BOPG01000061">
    <property type="protein sequence ID" value="GIJ60959.1"/>
    <property type="molecule type" value="Genomic_DNA"/>
</dbReference>
<name>A0A8J3ZBJ5_9ACTN</name>
<keyword evidence="1" id="KW-0812">Transmembrane</keyword>